<sequence>MSRRERDQQIDAAVRAHHSGLRYFIRSLGVNDAWVDDLAQETFVIAHRKWDELDDPENAPGWFRQIARNLVMNELTKTGRRQRLLDEKITGLLIAAEPTTPAPGMLQDAEIRHEALRDCLAHLPENVRRVIHARYYDDRNSSEIGDELSMNPASVRKLLFHARKALADCLVAKQIHA</sequence>
<dbReference type="Pfam" id="PF04542">
    <property type="entry name" value="Sigma70_r2"/>
    <property type="match status" value="1"/>
</dbReference>
<evidence type="ECO:0000256" key="2">
    <source>
        <dbReference type="ARBA" id="ARBA00023015"/>
    </source>
</evidence>
<dbReference type="InterPro" id="IPR013325">
    <property type="entry name" value="RNA_pol_sigma_r2"/>
</dbReference>
<evidence type="ECO:0000259" key="5">
    <source>
        <dbReference type="Pfam" id="PF04542"/>
    </source>
</evidence>
<evidence type="ECO:0000256" key="4">
    <source>
        <dbReference type="ARBA" id="ARBA00023163"/>
    </source>
</evidence>
<dbReference type="Proteomes" id="UP001207930">
    <property type="component" value="Unassembled WGS sequence"/>
</dbReference>
<dbReference type="Gene3D" id="1.10.1740.10">
    <property type="match status" value="1"/>
</dbReference>
<evidence type="ECO:0000313" key="8">
    <source>
        <dbReference type="Proteomes" id="UP001207930"/>
    </source>
</evidence>
<dbReference type="CDD" id="cd06171">
    <property type="entry name" value="Sigma70_r4"/>
    <property type="match status" value="1"/>
</dbReference>
<keyword evidence="3" id="KW-0731">Sigma factor</keyword>
<dbReference type="Pfam" id="PF08281">
    <property type="entry name" value="Sigma70_r4_2"/>
    <property type="match status" value="1"/>
</dbReference>
<name>A0ABT3FN11_9BACT</name>
<gene>
    <name evidence="7" type="ORF">OKA04_09490</name>
</gene>
<dbReference type="SUPFAM" id="SSF88946">
    <property type="entry name" value="Sigma2 domain of RNA polymerase sigma factors"/>
    <property type="match status" value="1"/>
</dbReference>
<dbReference type="InterPro" id="IPR007627">
    <property type="entry name" value="RNA_pol_sigma70_r2"/>
</dbReference>
<evidence type="ECO:0000256" key="1">
    <source>
        <dbReference type="ARBA" id="ARBA00010641"/>
    </source>
</evidence>
<keyword evidence="8" id="KW-1185">Reference proteome</keyword>
<dbReference type="NCBIfam" id="TIGR02937">
    <property type="entry name" value="sigma70-ECF"/>
    <property type="match status" value="1"/>
</dbReference>
<dbReference type="RefSeq" id="WP_264500917.1">
    <property type="nucleotide sequence ID" value="NZ_JAPDDS010000004.1"/>
</dbReference>
<reference evidence="7 8" key="1">
    <citation type="submission" date="2022-10" db="EMBL/GenBank/DDBJ databases">
        <title>Luteolibacter flavescens strain MCCC 1K03193, whole genome shotgun sequencing project.</title>
        <authorList>
            <person name="Zhao G."/>
            <person name="Shen L."/>
        </authorList>
    </citation>
    <scope>NUCLEOTIDE SEQUENCE [LARGE SCALE GENOMIC DNA]</scope>
    <source>
        <strain evidence="7 8">MCCC 1K03193</strain>
    </source>
</reference>
<organism evidence="7 8">
    <name type="scientific">Luteolibacter flavescens</name>
    <dbReference type="NCBI Taxonomy" id="1859460"/>
    <lineage>
        <taxon>Bacteria</taxon>
        <taxon>Pseudomonadati</taxon>
        <taxon>Verrucomicrobiota</taxon>
        <taxon>Verrucomicrobiia</taxon>
        <taxon>Verrucomicrobiales</taxon>
        <taxon>Verrucomicrobiaceae</taxon>
        <taxon>Luteolibacter</taxon>
    </lineage>
</organism>
<dbReference type="InterPro" id="IPR013249">
    <property type="entry name" value="RNA_pol_sigma70_r4_t2"/>
</dbReference>
<dbReference type="SUPFAM" id="SSF88659">
    <property type="entry name" value="Sigma3 and sigma4 domains of RNA polymerase sigma factors"/>
    <property type="match status" value="1"/>
</dbReference>
<keyword evidence="4" id="KW-0804">Transcription</keyword>
<dbReference type="PANTHER" id="PTHR43133:SF51">
    <property type="entry name" value="RNA POLYMERASE SIGMA FACTOR"/>
    <property type="match status" value="1"/>
</dbReference>
<feature type="domain" description="RNA polymerase sigma factor 70 region 4 type 2" evidence="6">
    <location>
        <begin position="114"/>
        <end position="166"/>
    </location>
</feature>
<dbReference type="Gene3D" id="1.10.10.10">
    <property type="entry name" value="Winged helix-like DNA-binding domain superfamily/Winged helix DNA-binding domain"/>
    <property type="match status" value="1"/>
</dbReference>
<dbReference type="PANTHER" id="PTHR43133">
    <property type="entry name" value="RNA POLYMERASE ECF-TYPE SIGMA FACTO"/>
    <property type="match status" value="1"/>
</dbReference>
<keyword evidence="2" id="KW-0805">Transcription regulation</keyword>
<dbReference type="InterPro" id="IPR036388">
    <property type="entry name" value="WH-like_DNA-bd_sf"/>
</dbReference>
<feature type="domain" description="RNA polymerase sigma-70 region 2" evidence="5">
    <location>
        <begin position="14"/>
        <end position="80"/>
    </location>
</feature>
<comment type="similarity">
    <text evidence="1">Belongs to the sigma-70 factor family. ECF subfamily.</text>
</comment>
<evidence type="ECO:0000256" key="3">
    <source>
        <dbReference type="ARBA" id="ARBA00023082"/>
    </source>
</evidence>
<proteinExistence type="inferred from homology"/>
<dbReference type="InterPro" id="IPR039425">
    <property type="entry name" value="RNA_pol_sigma-70-like"/>
</dbReference>
<evidence type="ECO:0000259" key="6">
    <source>
        <dbReference type="Pfam" id="PF08281"/>
    </source>
</evidence>
<comment type="caution">
    <text evidence="7">The sequence shown here is derived from an EMBL/GenBank/DDBJ whole genome shotgun (WGS) entry which is preliminary data.</text>
</comment>
<protein>
    <submittedName>
        <fullName evidence="7">Sigma-70 family RNA polymerase sigma factor</fullName>
    </submittedName>
</protein>
<dbReference type="EMBL" id="JAPDDS010000004">
    <property type="protein sequence ID" value="MCW1884960.1"/>
    <property type="molecule type" value="Genomic_DNA"/>
</dbReference>
<dbReference type="InterPro" id="IPR014284">
    <property type="entry name" value="RNA_pol_sigma-70_dom"/>
</dbReference>
<accession>A0ABT3FN11</accession>
<evidence type="ECO:0000313" key="7">
    <source>
        <dbReference type="EMBL" id="MCW1884960.1"/>
    </source>
</evidence>
<dbReference type="InterPro" id="IPR013324">
    <property type="entry name" value="RNA_pol_sigma_r3/r4-like"/>
</dbReference>